<dbReference type="InParanoid" id="A0A2N3NAG5"/>
<feature type="compositionally biased region" description="Low complexity" evidence="3">
    <location>
        <begin position="41"/>
        <end position="51"/>
    </location>
</feature>
<dbReference type="InterPro" id="IPR050216">
    <property type="entry name" value="LRR_domain-containing"/>
</dbReference>
<keyword evidence="2" id="KW-0677">Repeat</keyword>
<gene>
    <name evidence="4" type="ORF">jhhlp_004044</name>
</gene>
<dbReference type="SMART" id="SM00369">
    <property type="entry name" value="LRR_TYP"/>
    <property type="match status" value="2"/>
</dbReference>
<dbReference type="SUPFAM" id="SSF52075">
    <property type="entry name" value="Outer arm dynein light chain 1"/>
    <property type="match status" value="1"/>
</dbReference>
<dbReference type="GO" id="GO:0005737">
    <property type="term" value="C:cytoplasm"/>
    <property type="evidence" value="ECO:0007669"/>
    <property type="project" value="TreeGrafter"/>
</dbReference>
<dbReference type="AlphaFoldDB" id="A0A2N3NAG5"/>
<dbReference type="Pfam" id="PF13855">
    <property type="entry name" value="LRR_8"/>
    <property type="match status" value="1"/>
</dbReference>
<evidence type="ECO:0000256" key="1">
    <source>
        <dbReference type="ARBA" id="ARBA00022614"/>
    </source>
</evidence>
<dbReference type="Proteomes" id="UP000233524">
    <property type="component" value="Unassembled WGS sequence"/>
</dbReference>
<dbReference type="VEuPathDB" id="FungiDB:jhhlp_004044"/>
<evidence type="ECO:0000256" key="2">
    <source>
        <dbReference type="ARBA" id="ARBA00022737"/>
    </source>
</evidence>
<comment type="caution">
    <text evidence="4">The sequence shown here is derived from an EMBL/GenBank/DDBJ whole genome shotgun (WGS) entry which is preliminary data.</text>
</comment>
<proteinExistence type="predicted"/>
<reference evidence="4 5" key="1">
    <citation type="journal article" date="2017" name="G3 (Bethesda)">
        <title>First Draft Genome Sequence of the Pathogenic Fungus Lomentospora prolificans (Formerly Scedosporium prolificans).</title>
        <authorList>
            <person name="Luo R."/>
            <person name="Zimin A."/>
            <person name="Workman R."/>
            <person name="Fan Y."/>
            <person name="Pertea G."/>
            <person name="Grossman N."/>
            <person name="Wear M.P."/>
            <person name="Jia B."/>
            <person name="Miller H."/>
            <person name="Casadevall A."/>
            <person name="Timp W."/>
            <person name="Zhang S.X."/>
            <person name="Salzberg S.L."/>
        </authorList>
    </citation>
    <scope>NUCLEOTIDE SEQUENCE [LARGE SCALE GENOMIC DNA]</scope>
    <source>
        <strain evidence="4 5">JHH-5317</strain>
    </source>
</reference>
<keyword evidence="5" id="KW-1185">Reference proteome</keyword>
<feature type="region of interest" description="Disordered" evidence="3">
    <location>
        <begin position="1"/>
        <end position="61"/>
    </location>
</feature>
<dbReference type="PROSITE" id="PS51450">
    <property type="entry name" value="LRR"/>
    <property type="match status" value="1"/>
</dbReference>
<organism evidence="4 5">
    <name type="scientific">Lomentospora prolificans</name>
    <dbReference type="NCBI Taxonomy" id="41688"/>
    <lineage>
        <taxon>Eukaryota</taxon>
        <taxon>Fungi</taxon>
        <taxon>Dikarya</taxon>
        <taxon>Ascomycota</taxon>
        <taxon>Pezizomycotina</taxon>
        <taxon>Sordariomycetes</taxon>
        <taxon>Hypocreomycetidae</taxon>
        <taxon>Microascales</taxon>
        <taxon>Microascaceae</taxon>
        <taxon>Lomentospora</taxon>
    </lineage>
</organism>
<dbReference type="STRING" id="41688.A0A2N3NAG5"/>
<sequence length="490" mass="54126">MAEEPTLPRLPAVSWDERTQSISTRTRKRVRLHGPGAPPVASTSSDPAFFSSDDDPSIENYTGVRRKKRLVGSWYEQQPAASSDSCFGDDVVPPPKPHRKFIRHFDSGVWMTEASDEGPSDADVPSLSSVFPPKTRLPQLIHHVGPKLSEAEAAARKSIQACIDEGVETVDLSDLHLQTISNDSIAPIATLAPIPVVTQDVPFEPKDPSVKLFLANNRLAKVPGSIFNLENLTLLSLRGNRIEELPDSIGNLRKLRELNVSQNRLRFLPSSLLKLLGPDSKLIALSVQLNPLLQLDPSFIARAREIDDAIDSTKISAITAYFVARSGVQYMASNGKRINETDLAIPIDEDSAMATPQKPEVPDNTCRAPSLMELTLRKCYHSSMLRELPDYLPDDSFQALREQLRNVLEQREAGGMHCAICGRHLITPAAQWIEWWGIKYNSPVGPQLPRLHDPDVVPFLNVGCSLACSPRKIKVGTTLEELRGGIERDV</sequence>
<evidence type="ECO:0000313" key="4">
    <source>
        <dbReference type="EMBL" id="PKS09429.1"/>
    </source>
</evidence>
<keyword evidence="1" id="KW-0433">Leucine-rich repeat</keyword>
<protein>
    <submittedName>
        <fullName evidence="4">Uncharacterized protein</fullName>
    </submittedName>
</protein>
<dbReference type="PANTHER" id="PTHR48051">
    <property type="match status" value="1"/>
</dbReference>
<dbReference type="InterPro" id="IPR001611">
    <property type="entry name" value="Leu-rich_rpt"/>
</dbReference>
<evidence type="ECO:0000256" key="3">
    <source>
        <dbReference type="SAM" id="MobiDB-lite"/>
    </source>
</evidence>
<dbReference type="EMBL" id="NLAX01000010">
    <property type="protein sequence ID" value="PKS09429.1"/>
    <property type="molecule type" value="Genomic_DNA"/>
</dbReference>
<evidence type="ECO:0000313" key="5">
    <source>
        <dbReference type="Proteomes" id="UP000233524"/>
    </source>
</evidence>
<dbReference type="InterPro" id="IPR032675">
    <property type="entry name" value="LRR_dom_sf"/>
</dbReference>
<dbReference type="Gene3D" id="3.80.10.10">
    <property type="entry name" value="Ribonuclease Inhibitor"/>
    <property type="match status" value="1"/>
</dbReference>
<dbReference type="OrthoDB" id="1517790at2759"/>
<accession>A0A2N3NAG5</accession>
<dbReference type="InterPro" id="IPR003591">
    <property type="entry name" value="Leu-rich_rpt_typical-subtyp"/>
</dbReference>
<dbReference type="PANTHER" id="PTHR48051:SF1">
    <property type="entry name" value="RAS SUPPRESSOR PROTEIN 1"/>
    <property type="match status" value="1"/>
</dbReference>
<name>A0A2N3NAG5_9PEZI</name>